<dbReference type="Gene3D" id="3.30.160.40">
    <property type="entry name" value="Porphobilinogen deaminase, C-terminal domain"/>
    <property type="match status" value="1"/>
</dbReference>
<evidence type="ECO:0000313" key="7">
    <source>
        <dbReference type="EMBL" id="CAB4742358.1"/>
    </source>
</evidence>
<dbReference type="EMBL" id="CAFBIY010000014">
    <property type="protein sequence ID" value="CAB4847090.1"/>
    <property type="molecule type" value="Genomic_DNA"/>
</dbReference>
<dbReference type="EMBL" id="CAFAAV010000143">
    <property type="protein sequence ID" value="CAB4827160.1"/>
    <property type="molecule type" value="Genomic_DNA"/>
</dbReference>
<evidence type="ECO:0000313" key="8">
    <source>
        <dbReference type="EMBL" id="CAB4827160.1"/>
    </source>
</evidence>
<evidence type="ECO:0000256" key="4">
    <source>
        <dbReference type="ARBA" id="ARBA00023244"/>
    </source>
</evidence>
<dbReference type="EMBL" id="CAFBMT010000030">
    <property type="protein sequence ID" value="CAB4955511.1"/>
    <property type="molecule type" value="Genomic_DNA"/>
</dbReference>
<dbReference type="EMBL" id="CAFBOL010000012">
    <property type="protein sequence ID" value="CAB4979779.1"/>
    <property type="molecule type" value="Genomic_DNA"/>
</dbReference>
<dbReference type="NCBIfam" id="TIGR00212">
    <property type="entry name" value="hemC"/>
    <property type="match status" value="1"/>
</dbReference>
<evidence type="ECO:0000256" key="3">
    <source>
        <dbReference type="ARBA" id="ARBA00022679"/>
    </source>
</evidence>
<evidence type="ECO:0000313" key="11">
    <source>
        <dbReference type="EMBL" id="CAB4979779.1"/>
    </source>
</evidence>
<dbReference type="PIRSF" id="PIRSF001438">
    <property type="entry name" value="4pyrrol_synth_OHMeBilane_synth"/>
    <property type="match status" value="1"/>
</dbReference>
<protein>
    <recommendedName>
        <fullName evidence="2">hydroxymethylbilane synthase</fullName>
        <ecNumber evidence="2">2.5.1.61</ecNumber>
    </recommendedName>
</protein>
<keyword evidence="4" id="KW-0627">Porphyrin biosynthesis</keyword>
<name>A0A6J7BNP3_9ZZZZ</name>
<dbReference type="Gene3D" id="3.40.190.10">
    <property type="entry name" value="Periplasmic binding protein-like II"/>
    <property type="match status" value="2"/>
</dbReference>
<sequence>MSGHTLRLATRASAQATTQAQMAADALMTAHPGLTVELVFVDTLGDQRTDVPLHTMGGQGVFVKEVQHAVLRGDADFAAHSAKDLPSIVAEGLQLAAFTERRDARDALIGARLEQLPLGATLATGSVRRRAQMTQVRPDLQFIELRGNITTRLTKVPEGGALVMAIAALQILGLTDRIAEPLPLDMFVPSPGQGCVALECRADDVATAALLAAIDHPETRAAVSLERAFLAELGTGCSLPVAAHCIGDQLTGFLSSSSANLHVTKSGGRGGGPAAVSQTVTVSGSGDERLVQAAALARSLQTELEG</sequence>
<evidence type="ECO:0000256" key="1">
    <source>
        <dbReference type="ARBA" id="ARBA00005638"/>
    </source>
</evidence>
<feature type="domain" description="Porphobilinogen deaminase N-terminal" evidence="5">
    <location>
        <begin position="6"/>
        <end position="207"/>
    </location>
</feature>
<keyword evidence="3" id="KW-0808">Transferase</keyword>
<dbReference type="InterPro" id="IPR036803">
    <property type="entry name" value="Porphobilinogen_deaminase_C_sf"/>
</dbReference>
<dbReference type="PRINTS" id="PR00151">
    <property type="entry name" value="PORPHBDMNASE"/>
</dbReference>
<dbReference type="EMBL" id="CAESGF010000023">
    <property type="protein sequence ID" value="CAB4365058.1"/>
    <property type="molecule type" value="Genomic_DNA"/>
</dbReference>
<dbReference type="SUPFAM" id="SSF53850">
    <property type="entry name" value="Periplasmic binding protein-like II"/>
    <property type="match status" value="1"/>
</dbReference>
<comment type="similarity">
    <text evidence="1">Belongs to the HMBS family.</text>
</comment>
<dbReference type="EMBL" id="CAEZYF010000027">
    <property type="protein sequence ID" value="CAB4742358.1"/>
    <property type="molecule type" value="Genomic_DNA"/>
</dbReference>
<evidence type="ECO:0000313" key="10">
    <source>
        <dbReference type="EMBL" id="CAB4955511.1"/>
    </source>
</evidence>
<dbReference type="SUPFAM" id="SSF54782">
    <property type="entry name" value="Porphobilinogen deaminase (hydroxymethylbilane synthase), C-terminal domain"/>
    <property type="match status" value="1"/>
</dbReference>
<dbReference type="InterPro" id="IPR022417">
    <property type="entry name" value="Porphobilin_deaminase_N"/>
</dbReference>
<dbReference type="GO" id="GO:0006783">
    <property type="term" value="P:heme biosynthetic process"/>
    <property type="evidence" value="ECO:0007669"/>
    <property type="project" value="TreeGrafter"/>
</dbReference>
<dbReference type="EC" id="2.5.1.61" evidence="2"/>
<dbReference type="GO" id="GO:0005737">
    <property type="term" value="C:cytoplasm"/>
    <property type="evidence" value="ECO:0007669"/>
    <property type="project" value="TreeGrafter"/>
</dbReference>
<dbReference type="AlphaFoldDB" id="A0A6J7BNP3"/>
<gene>
    <name evidence="7" type="ORF">UFOPK2656_02988</name>
    <name evidence="8" type="ORF">UFOPK3099_01770</name>
    <name evidence="9" type="ORF">UFOPK3267_00407</name>
    <name evidence="10" type="ORF">UFOPK3651_03145</name>
    <name evidence="11" type="ORF">UFOPK3931_00728</name>
    <name evidence="6" type="ORF">UFOPK4189_02814</name>
</gene>
<dbReference type="PANTHER" id="PTHR11557:SF0">
    <property type="entry name" value="PORPHOBILINOGEN DEAMINASE"/>
    <property type="match status" value="1"/>
</dbReference>
<dbReference type="Pfam" id="PF01379">
    <property type="entry name" value="Porphobil_deam"/>
    <property type="match status" value="1"/>
</dbReference>
<reference evidence="9" key="1">
    <citation type="submission" date="2020-05" db="EMBL/GenBank/DDBJ databases">
        <authorList>
            <person name="Chiriac C."/>
            <person name="Salcher M."/>
            <person name="Ghai R."/>
            <person name="Kavagutti S V."/>
        </authorList>
    </citation>
    <scope>NUCLEOTIDE SEQUENCE</scope>
</reference>
<dbReference type="GO" id="GO:0004418">
    <property type="term" value="F:hydroxymethylbilane synthase activity"/>
    <property type="evidence" value="ECO:0007669"/>
    <property type="project" value="UniProtKB-EC"/>
</dbReference>
<evidence type="ECO:0000313" key="6">
    <source>
        <dbReference type="EMBL" id="CAB4365058.1"/>
    </source>
</evidence>
<evidence type="ECO:0000313" key="9">
    <source>
        <dbReference type="EMBL" id="CAB4847090.1"/>
    </source>
</evidence>
<dbReference type="PANTHER" id="PTHR11557">
    <property type="entry name" value="PORPHOBILINOGEN DEAMINASE"/>
    <property type="match status" value="1"/>
</dbReference>
<organism evidence="9">
    <name type="scientific">freshwater metagenome</name>
    <dbReference type="NCBI Taxonomy" id="449393"/>
    <lineage>
        <taxon>unclassified sequences</taxon>
        <taxon>metagenomes</taxon>
        <taxon>ecological metagenomes</taxon>
    </lineage>
</organism>
<evidence type="ECO:0000256" key="2">
    <source>
        <dbReference type="ARBA" id="ARBA00012655"/>
    </source>
</evidence>
<proteinExistence type="inferred from homology"/>
<evidence type="ECO:0000259" key="5">
    <source>
        <dbReference type="Pfam" id="PF01379"/>
    </source>
</evidence>
<accession>A0A6J7BNP3</accession>
<dbReference type="InterPro" id="IPR000860">
    <property type="entry name" value="HemC"/>
</dbReference>